<dbReference type="Pfam" id="PF00581">
    <property type="entry name" value="Rhodanese"/>
    <property type="match status" value="1"/>
</dbReference>
<dbReference type="EMBL" id="JBJQOH010000001">
    <property type="protein sequence ID" value="KAL3701971.1"/>
    <property type="molecule type" value="Genomic_DNA"/>
</dbReference>
<dbReference type="InterPro" id="IPR036873">
    <property type="entry name" value="Rhodanese-like_dom_sf"/>
</dbReference>
<sequence length="136" mass="14912">MAGVAPSITFVKAADFSKDRTVKVAVVDVRDDERQYDGHIAGSLHYPSGTFEEKIPELVEELKDHDTVVFHCAKSQVRGPTCARILADRLYKEASATPELKVPKIVVLEKGFDGWAAAGWPVCSCQDPSCKRHPSS</sequence>
<evidence type="ECO:0000256" key="2">
    <source>
        <dbReference type="ARBA" id="ARBA00038969"/>
    </source>
</evidence>
<keyword evidence="1" id="KW-0560">Oxidoreductase</keyword>
<evidence type="ECO:0000313" key="5">
    <source>
        <dbReference type="EMBL" id="KAL3701971.1"/>
    </source>
</evidence>
<dbReference type="PANTHER" id="PTHR10828">
    <property type="entry name" value="M-PHASE INDUCER PHOSPHATASE DUAL SPECIFICITY PHOSPHATASE CDC25"/>
    <property type="match status" value="1"/>
</dbReference>
<dbReference type="GO" id="GO:0016791">
    <property type="term" value="F:phosphatase activity"/>
    <property type="evidence" value="ECO:0007669"/>
    <property type="project" value="UniProtKB-ARBA"/>
</dbReference>
<dbReference type="SMART" id="SM00450">
    <property type="entry name" value="RHOD"/>
    <property type="match status" value="1"/>
</dbReference>
<dbReference type="SUPFAM" id="SSF52821">
    <property type="entry name" value="Rhodanese/Cell cycle control phosphatase"/>
    <property type="match status" value="1"/>
</dbReference>
<dbReference type="FunFam" id="3.40.250.10:FF:000037">
    <property type="entry name" value="Dual-specificity phosphatase CDC25"/>
    <property type="match status" value="1"/>
</dbReference>
<feature type="domain" description="Rhodanese" evidence="4">
    <location>
        <begin position="20"/>
        <end position="124"/>
    </location>
</feature>
<evidence type="ECO:0000256" key="1">
    <source>
        <dbReference type="ARBA" id="ARBA00023002"/>
    </source>
</evidence>
<dbReference type="AlphaFoldDB" id="A0ABD3IF75"/>
<dbReference type="EC" id="1.20.4.1" evidence="2"/>
<dbReference type="Proteomes" id="UP001633002">
    <property type="component" value="Unassembled WGS sequence"/>
</dbReference>
<accession>A0ABD3IF75</accession>
<dbReference type="GO" id="GO:0008794">
    <property type="term" value="F:arsenate reductase (glutaredoxin) activity"/>
    <property type="evidence" value="ECO:0007669"/>
    <property type="project" value="UniProtKB-EC"/>
</dbReference>
<keyword evidence="6" id="KW-1185">Reference proteome</keyword>
<evidence type="ECO:0000256" key="3">
    <source>
        <dbReference type="ARBA" id="ARBA00051619"/>
    </source>
</evidence>
<comment type="catalytic activity">
    <reaction evidence="3">
        <text>[glutaredoxin]-dithiol + arsenate + glutathione + H(+) = glutathionyl-S-S-[glutaredoxin] + arsenite + H2O</text>
        <dbReference type="Rhea" id="RHEA:22016"/>
        <dbReference type="Rhea" id="RHEA-COMP:10729"/>
        <dbReference type="Rhea" id="RHEA-COMP:17668"/>
        <dbReference type="ChEBI" id="CHEBI:15377"/>
        <dbReference type="ChEBI" id="CHEBI:15378"/>
        <dbReference type="ChEBI" id="CHEBI:29242"/>
        <dbReference type="ChEBI" id="CHEBI:29950"/>
        <dbReference type="ChEBI" id="CHEBI:48597"/>
        <dbReference type="ChEBI" id="CHEBI:57925"/>
        <dbReference type="ChEBI" id="CHEBI:146199"/>
        <dbReference type="EC" id="1.20.4.1"/>
    </reaction>
</comment>
<proteinExistence type="predicted"/>
<evidence type="ECO:0000259" key="4">
    <source>
        <dbReference type="PROSITE" id="PS50206"/>
    </source>
</evidence>
<reference evidence="5 6" key="1">
    <citation type="submission" date="2024-09" db="EMBL/GenBank/DDBJ databases">
        <title>Chromosome-scale assembly of Riccia sorocarpa.</title>
        <authorList>
            <person name="Paukszto L."/>
        </authorList>
    </citation>
    <scope>NUCLEOTIDE SEQUENCE [LARGE SCALE GENOMIC DNA]</scope>
    <source>
        <strain evidence="5">LP-2024</strain>
        <tissue evidence="5">Aerial parts of the thallus</tissue>
    </source>
</reference>
<organism evidence="5 6">
    <name type="scientific">Riccia sorocarpa</name>
    <dbReference type="NCBI Taxonomy" id="122646"/>
    <lineage>
        <taxon>Eukaryota</taxon>
        <taxon>Viridiplantae</taxon>
        <taxon>Streptophyta</taxon>
        <taxon>Embryophyta</taxon>
        <taxon>Marchantiophyta</taxon>
        <taxon>Marchantiopsida</taxon>
        <taxon>Marchantiidae</taxon>
        <taxon>Marchantiales</taxon>
        <taxon>Ricciaceae</taxon>
        <taxon>Riccia</taxon>
    </lineage>
</organism>
<gene>
    <name evidence="5" type="ORF">R1sor_019993</name>
</gene>
<name>A0ABD3IF75_9MARC</name>
<comment type="caution">
    <text evidence="5">The sequence shown here is derived from an EMBL/GenBank/DDBJ whole genome shotgun (WGS) entry which is preliminary data.</text>
</comment>
<dbReference type="PROSITE" id="PS50206">
    <property type="entry name" value="RHODANESE_3"/>
    <property type="match status" value="1"/>
</dbReference>
<dbReference type="Gene3D" id="3.40.250.10">
    <property type="entry name" value="Rhodanese-like domain"/>
    <property type="match status" value="1"/>
</dbReference>
<evidence type="ECO:0000313" key="6">
    <source>
        <dbReference type="Proteomes" id="UP001633002"/>
    </source>
</evidence>
<protein>
    <recommendedName>
        <fullName evidence="2">arsenate reductase (glutathione/glutaredoxin)</fullName>
        <ecNumber evidence="2">1.20.4.1</ecNumber>
    </recommendedName>
</protein>
<dbReference type="PANTHER" id="PTHR10828:SF38">
    <property type="entry name" value="ARSENICAL-RESISTANCE PROTEIN 2-RELATED"/>
    <property type="match status" value="1"/>
</dbReference>
<dbReference type="InterPro" id="IPR001763">
    <property type="entry name" value="Rhodanese-like_dom"/>
</dbReference>